<dbReference type="InterPro" id="IPR011057">
    <property type="entry name" value="Mss4-like_sf"/>
</dbReference>
<accession>A0ABR1HTA1</accession>
<dbReference type="InterPro" id="IPR052355">
    <property type="entry name" value="CENP-V-like"/>
</dbReference>
<name>A0ABR1HTA1_9HYPO</name>
<protein>
    <recommendedName>
        <fullName evidence="5">CENP-V/GFA domain-containing protein</fullName>
    </recommendedName>
</protein>
<dbReference type="Gene3D" id="2.170.150.70">
    <property type="match status" value="1"/>
</dbReference>
<dbReference type="Proteomes" id="UP001498421">
    <property type="component" value="Unassembled WGS sequence"/>
</dbReference>
<keyword evidence="3" id="KW-0862">Zinc</keyword>
<dbReference type="InterPro" id="IPR006913">
    <property type="entry name" value="CENP-V/GFA"/>
</dbReference>
<evidence type="ECO:0000256" key="2">
    <source>
        <dbReference type="ARBA" id="ARBA00022723"/>
    </source>
</evidence>
<evidence type="ECO:0000313" key="6">
    <source>
        <dbReference type="EMBL" id="KAK7424199.1"/>
    </source>
</evidence>
<evidence type="ECO:0000259" key="5">
    <source>
        <dbReference type="PROSITE" id="PS51891"/>
    </source>
</evidence>
<evidence type="ECO:0000256" key="1">
    <source>
        <dbReference type="ARBA" id="ARBA00005495"/>
    </source>
</evidence>
<comment type="similarity">
    <text evidence="1">Belongs to the Gfa family.</text>
</comment>
<keyword evidence="7" id="KW-1185">Reference proteome</keyword>
<dbReference type="PANTHER" id="PTHR28620">
    <property type="entry name" value="CENTROMERE PROTEIN V"/>
    <property type="match status" value="1"/>
</dbReference>
<reference evidence="6 7" key="1">
    <citation type="journal article" date="2025" name="Microbiol. Resour. Announc.">
        <title>Draft genome sequences for Neonectria magnoliae and Neonectria punicea, canker pathogens of Liriodendron tulipifera and Acer saccharum in West Virginia.</title>
        <authorList>
            <person name="Petronek H.M."/>
            <person name="Kasson M.T."/>
            <person name="Metheny A.M."/>
            <person name="Stauder C.M."/>
            <person name="Lovett B."/>
            <person name="Lynch S.C."/>
            <person name="Garnas J.R."/>
            <person name="Kasson L.R."/>
            <person name="Stajich J.E."/>
        </authorList>
    </citation>
    <scope>NUCLEOTIDE SEQUENCE [LARGE SCALE GENOMIC DNA]</scope>
    <source>
        <strain evidence="6 7">NRRL 64651</strain>
    </source>
</reference>
<gene>
    <name evidence="6" type="ORF">QQZ08_008687</name>
</gene>
<feature type="domain" description="CENP-V/GFA" evidence="5">
    <location>
        <begin position="12"/>
        <end position="124"/>
    </location>
</feature>
<feature type="region of interest" description="Disordered" evidence="4">
    <location>
        <begin position="137"/>
        <end position="160"/>
    </location>
</feature>
<dbReference type="Pfam" id="PF04828">
    <property type="entry name" value="GFA"/>
    <property type="match status" value="1"/>
</dbReference>
<evidence type="ECO:0000313" key="7">
    <source>
        <dbReference type="Proteomes" id="UP001498421"/>
    </source>
</evidence>
<sequence length="160" mass="18268">MATAETKPSETYEAGCHCGFISLSVTLSPPFPEHLVNQCNCSICRRAGYLLVYPRYEQVKWHHDSDKRVGRYQFNTKTRDHMFCPKCGVSIGIDFDHQDPKVYGISVRQFNNVDLDSVKYKYFDGVHKMEPAVDMSRKQVDVGTGENVSSSSRKLHEELV</sequence>
<proteinExistence type="inferred from homology"/>
<dbReference type="PROSITE" id="PS51891">
    <property type="entry name" value="CENP_V_GFA"/>
    <property type="match status" value="1"/>
</dbReference>
<organism evidence="6 7">
    <name type="scientific">Neonectria magnoliae</name>
    <dbReference type="NCBI Taxonomy" id="2732573"/>
    <lineage>
        <taxon>Eukaryota</taxon>
        <taxon>Fungi</taxon>
        <taxon>Dikarya</taxon>
        <taxon>Ascomycota</taxon>
        <taxon>Pezizomycotina</taxon>
        <taxon>Sordariomycetes</taxon>
        <taxon>Hypocreomycetidae</taxon>
        <taxon>Hypocreales</taxon>
        <taxon>Nectriaceae</taxon>
        <taxon>Neonectria</taxon>
    </lineage>
</organism>
<dbReference type="SUPFAM" id="SSF51316">
    <property type="entry name" value="Mss4-like"/>
    <property type="match status" value="1"/>
</dbReference>
<dbReference type="PANTHER" id="PTHR28620:SF1">
    <property type="entry name" value="CENP-V_GFA DOMAIN-CONTAINING PROTEIN"/>
    <property type="match status" value="1"/>
</dbReference>
<comment type="caution">
    <text evidence="6">The sequence shown here is derived from an EMBL/GenBank/DDBJ whole genome shotgun (WGS) entry which is preliminary data.</text>
</comment>
<evidence type="ECO:0000256" key="4">
    <source>
        <dbReference type="SAM" id="MobiDB-lite"/>
    </source>
</evidence>
<keyword evidence="2" id="KW-0479">Metal-binding</keyword>
<dbReference type="EMBL" id="JAZAVK010000092">
    <property type="protein sequence ID" value="KAK7424199.1"/>
    <property type="molecule type" value="Genomic_DNA"/>
</dbReference>
<evidence type="ECO:0000256" key="3">
    <source>
        <dbReference type="ARBA" id="ARBA00022833"/>
    </source>
</evidence>